<accession>A0A9X4M838</accession>
<evidence type="ECO:0000313" key="3">
    <source>
        <dbReference type="Proteomes" id="UP001152872"/>
    </source>
</evidence>
<evidence type="ECO:0000313" key="2">
    <source>
        <dbReference type="EMBL" id="MDG3493460.1"/>
    </source>
</evidence>
<organism evidence="2 3">
    <name type="scientific">Pseudanabaena catenata USMAC16</name>
    <dbReference type="NCBI Taxonomy" id="1855837"/>
    <lineage>
        <taxon>Bacteria</taxon>
        <taxon>Bacillati</taxon>
        <taxon>Cyanobacteriota</taxon>
        <taxon>Cyanophyceae</taxon>
        <taxon>Pseudanabaenales</taxon>
        <taxon>Pseudanabaenaceae</taxon>
        <taxon>Pseudanabaena</taxon>
    </lineage>
</organism>
<dbReference type="GO" id="GO:0003677">
    <property type="term" value="F:DNA binding"/>
    <property type="evidence" value="ECO:0007669"/>
    <property type="project" value="InterPro"/>
</dbReference>
<name>A0A9X4M838_9CYAN</name>
<dbReference type="Proteomes" id="UP001152872">
    <property type="component" value="Unassembled WGS sequence"/>
</dbReference>
<feature type="domain" description="Transposase IS4-like" evidence="1">
    <location>
        <begin position="72"/>
        <end position="300"/>
    </location>
</feature>
<reference evidence="2" key="1">
    <citation type="submission" date="2019-05" db="EMBL/GenBank/DDBJ databases">
        <title>Whole genome sequencing of Pseudanabaena catenata USMAC16.</title>
        <authorList>
            <person name="Khan Z."/>
            <person name="Omar W.M."/>
            <person name="Convey P."/>
            <person name="Merican F."/>
            <person name="Najimudin N."/>
        </authorList>
    </citation>
    <scope>NUCLEOTIDE SEQUENCE</scope>
    <source>
        <strain evidence="2">USMAC16</strain>
    </source>
</reference>
<proteinExistence type="predicted"/>
<dbReference type="RefSeq" id="WP_009625500.1">
    <property type="nucleotide sequence ID" value="NZ_VBTY01000012.1"/>
</dbReference>
<dbReference type="AlphaFoldDB" id="A0A9X4M838"/>
<keyword evidence="3" id="KW-1185">Reference proteome</keyword>
<dbReference type="InterPro" id="IPR002559">
    <property type="entry name" value="Transposase_11"/>
</dbReference>
<dbReference type="SUPFAM" id="SSF53098">
    <property type="entry name" value="Ribonuclease H-like"/>
    <property type="match status" value="1"/>
</dbReference>
<dbReference type="EMBL" id="VBTY01000012">
    <property type="protein sequence ID" value="MDG3493460.1"/>
    <property type="molecule type" value="Genomic_DNA"/>
</dbReference>
<gene>
    <name evidence="2" type="ORF">FEV09_02710</name>
</gene>
<evidence type="ECO:0000259" key="1">
    <source>
        <dbReference type="Pfam" id="PF01609"/>
    </source>
</evidence>
<dbReference type="Pfam" id="PF01609">
    <property type="entry name" value="DDE_Tnp_1"/>
    <property type="match status" value="1"/>
</dbReference>
<dbReference type="GO" id="GO:0006313">
    <property type="term" value="P:DNA transposition"/>
    <property type="evidence" value="ECO:0007669"/>
    <property type="project" value="InterPro"/>
</dbReference>
<dbReference type="GO" id="GO:0004803">
    <property type="term" value="F:transposase activity"/>
    <property type="evidence" value="ECO:0007669"/>
    <property type="project" value="InterPro"/>
</dbReference>
<dbReference type="InterPro" id="IPR012337">
    <property type="entry name" value="RNaseH-like_sf"/>
</dbReference>
<protein>
    <submittedName>
        <fullName evidence="2">IS701 family transposase</fullName>
    </submittedName>
</protein>
<comment type="caution">
    <text evidence="2">The sequence shown here is derived from an EMBL/GenBank/DDBJ whole genome shotgun (WGS) entry which is preliminary data.</text>
</comment>
<sequence length="353" mass="40727">MREISKPSTAKCDLNKYILFLLSEPKQVSCVRLGEILKEVSHDSVNRFLLRESYTGKDLYQSVEPNIKKEGGVLSVDDTVLDKPYSNTSKAPLISYFWSGKHKKVVKGINLITLYYTDIDGRAFPVNYRIYNKEEGKTKNEYFREMLAEVIAWGLKPAFVTGDSWYASAENLEYIKHYELGFLFGIEKNRSVSLSADATAYSSVSNCEIPYTGIEMHLKGFGLVKVFRTVFKNEFRHYIIYRPDPDKIAEITRAQFLDIHDLHWQIESFHRTVKQVANIERFFVRQTVAISNHIFAAISAFVHLQLRCIHNLITNCYALKRNLFNDVIRSFVMENLADYNYLLPANLLPSVNA</sequence>